<keyword evidence="1" id="KW-1133">Transmembrane helix</keyword>
<dbReference type="PROSITE" id="PS51257">
    <property type="entry name" value="PROKAR_LIPOPROTEIN"/>
    <property type="match status" value="1"/>
</dbReference>
<proteinExistence type="predicted"/>
<keyword evidence="1" id="KW-0472">Membrane</keyword>
<dbReference type="EMBL" id="VCQU01000007">
    <property type="protein sequence ID" value="NMN97189.1"/>
    <property type="molecule type" value="Genomic_DNA"/>
</dbReference>
<dbReference type="InterPro" id="IPR021362">
    <property type="entry name" value="DUF2834"/>
</dbReference>
<protein>
    <submittedName>
        <fullName evidence="2">DUF2834 domain-containing protein</fullName>
    </submittedName>
</protein>
<evidence type="ECO:0000313" key="2">
    <source>
        <dbReference type="EMBL" id="NMN97189.1"/>
    </source>
</evidence>
<reference evidence="2 3" key="1">
    <citation type="submission" date="2019-05" db="EMBL/GenBank/DDBJ databases">
        <authorList>
            <person name="Lee S.D."/>
        </authorList>
    </citation>
    <scope>NUCLEOTIDE SEQUENCE [LARGE SCALE GENOMIC DNA]</scope>
    <source>
        <strain evidence="2 3">YC2-7</strain>
    </source>
</reference>
<keyword evidence="3" id="KW-1185">Reference proteome</keyword>
<reference evidence="2 3" key="2">
    <citation type="submission" date="2020-06" db="EMBL/GenBank/DDBJ databases">
        <title>Antribacter stalactiti gen. nov., sp. nov., a new member of the family Nacardiaceae isolated from a cave.</title>
        <authorList>
            <person name="Kim I.S."/>
        </authorList>
    </citation>
    <scope>NUCLEOTIDE SEQUENCE [LARGE SCALE GENOMIC DNA]</scope>
    <source>
        <strain evidence="2 3">YC2-7</strain>
    </source>
</reference>
<keyword evidence="1" id="KW-0812">Transmembrane</keyword>
<sequence length="112" mass="11961">MTKTDKLLCVLYALVAIACLIGTQWVLVDYMIGGGSTADALAATVDGHAATFVTIDLLGVAVAATAFMIVDGRRNRVPLLWLYVVLVFVVAVSVAFPLYLIARTRTLSTSKQ</sequence>
<dbReference type="RefSeq" id="WP_169589893.1">
    <property type="nucleotide sequence ID" value="NZ_VCQU01000007.1"/>
</dbReference>
<evidence type="ECO:0000256" key="1">
    <source>
        <dbReference type="SAM" id="Phobius"/>
    </source>
</evidence>
<gene>
    <name evidence="2" type="ORF">FGL95_19310</name>
</gene>
<feature type="transmembrane region" description="Helical" evidence="1">
    <location>
        <begin position="7"/>
        <end position="27"/>
    </location>
</feature>
<evidence type="ECO:0000313" key="3">
    <source>
        <dbReference type="Proteomes" id="UP000535543"/>
    </source>
</evidence>
<feature type="transmembrane region" description="Helical" evidence="1">
    <location>
        <begin position="47"/>
        <end position="68"/>
    </location>
</feature>
<accession>A0A848KFW8</accession>
<feature type="transmembrane region" description="Helical" evidence="1">
    <location>
        <begin position="80"/>
        <end position="102"/>
    </location>
</feature>
<comment type="caution">
    <text evidence="2">The sequence shown here is derived from an EMBL/GenBank/DDBJ whole genome shotgun (WGS) entry which is preliminary data.</text>
</comment>
<dbReference type="Proteomes" id="UP000535543">
    <property type="component" value="Unassembled WGS sequence"/>
</dbReference>
<organism evidence="2 3">
    <name type="scientific">Antrihabitans stalactiti</name>
    <dbReference type="NCBI Taxonomy" id="2584121"/>
    <lineage>
        <taxon>Bacteria</taxon>
        <taxon>Bacillati</taxon>
        <taxon>Actinomycetota</taxon>
        <taxon>Actinomycetes</taxon>
        <taxon>Mycobacteriales</taxon>
        <taxon>Nocardiaceae</taxon>
        <taxon>Antrihabitans</taxon>
    </lineage>
</organism>
<dbReference type="AlphaFoldDB" id="A0A848KFW8"/>
<name>A0A848KFW8_9NOCA</name>
<dbReference type="Pfam" id="PF11196">
    <property type="entry name" value="DUF2834"/>
    <property type="match status" value="1"/>
</dbReference>